<feature type="repeat" description="ANK" evidence="1">
    <location>
        <begin position="328"/>
        <end position="361"/>
    </location>
</feature>
<gene>
    <name evidence="2" type="ORF">KP79_PYT14842</name>
</gene>
<dbReference type="EMBL" id="NEDP02005408">
    <property type="protein sequence ID" value="OWF41325.1"/>
    <property type="molecule type" value="Genomic_DNA"/>
</dbReference>
<evidence type="ECO:0000256" key="1">
    <source>
        <dbReference type="PROSITE-ProRule" id="PRU00023"/>
    </source>
</evidence>
<accession>A0A210PXW9</accession>
<dbReference type="OrthoDB" id="432281at2759"/>
<dbReference type="Gene3D" id="1.25.40.20">
    <property type="entry name" value="Ankyrin repeat-containing domain"/>
    <property type="match status" value="3"/>
</dbReference>
<dbReference type="Pfam" id="PF12796">
    <property type="entry name" value="Ank_2"/>
    <property type="match status" value="1"/>
</dbReference>
<comment type="caution">
    <text evidence="2">The sequence shown here is derived from an EMBL/GenBank/DDBJ whole genome shotgun (WGS) entry which is preliminary data.</text>
</comment>
<dbReference type="PANTHER" id="PTHR24118">
    <property type="entry name" value="POTE ANKYRIN DOMAIN"/>
    <property type="match status" value="1"/>
</dbReference>
<feature type="repeat" description="ANK" evidence="1">
    <location>
        <begin position="511"/>
        <end position="544"/>
    </location>
</feature>
<evidence type="ECO:0000313" key="2">
    <source>
        <dbReference type="EMBL" id="OWF41325.1"/>
    </source>
</evidence>
<organism evidence="2 3">
    <name type="scientific">Mizuhopecten yessoensis</name>
    <name type="common">Japanese scallop</name>
    <name type="synonym">Patinopecten yessoensis</name>
    <dbReference type="NCBI Taxonomy" id="6573"/>
    <lineage>
        <taxon>Eukaryota</taxon>
        <taxon>Metazoa</taxon>
        <taxon>Spiralia</taxon>
        <taxon>Lophotrochozoa</taxon>
        <taxon>Mollusca</taxon>
        <taxon>Bivalvia</taxon>
        <taxon>Autobranchia</taxon>
        <taxon>Pteriomorphia</taxon>
        <taxon>Pectinida</taxon>
        <taxon>Pectinoidea</taxon>
        <taxon>Pectinidae</taxon>
        <taxon>Mizuhopecten</taxon>
    </lineage>
</organism>
<keyword evidence="3" id="KW-1185">Reference proteome</keyword>
<dbReference type="Proteomes" id="UP000242188">
    <property type="component" value="Unassembled WGS sequence"/>
</dbReference>
<dbReference type="SMART" id="SM00248">
    <property type="entry name" value="ANK"/>
    <property type="match status" value="7"/>
</dbReference>
<sequence>MNFKKSKLYKTIINGTPEAVMKTLWDYLKSGKDVNMKDETTGESLLHLLVRHGERFCTPETIQAIYMLVCKDVDIDAQDQAGETALHLVMRKKGTYRIMMAIVRCGIDTAIVNNEGNTAEDVLLKEKPDGWQEMQHWYNKYKPGLWRALSADEPDRKLVEKLLKNWCRLTCIKNGKVTSIKSLVKDDVRKIDLLHKIEDYENANEMALALNAGFGFIVKSWMKQPSTELMKSVDPNTSDYSYQYNFPDSPEVPRPLLAAAWETNSYETVDVLMDMKPNTRALYSNEPETVNPPKPLFFQLVCGNSVPADDRIPLRIFRGSDLQARDSEGQTILHKVIEYQKPENTFRILMTYGADIAARDRHGRTARDLALKLNRPEYSTCVDEHIIKLVKDKKFDDIERLILQSYDQLLNVTDSSKRTMVEIAKKYGNRHIYEVVKLSAAIQAYVRRVFQAVADDNMEDLKKLLSCKKYHNVRDKCGRTLLHKAVMKKRKTMTKFLIEEYPQNLNVGDTMDRTPLHYAHLFADDDDTVTMMVNNGATVDYCDAMGMRPADMTVAKCGSQKLGQIQKDVTDLDFNIYLSEKDFLASFSSAIQKGELETIKSLVSGLRAFGDMSQFSKSLFECIDQNQTEIAKFLIMAGFKTDIYKQYTSCDPNDPMCAMMECGHSMTSLKERATEKKCDDIVSLIDGISNGKVKLTRVEPQNGLGEYGI</sequence>
<dbReference type="PROSITE" id="PS50088">
    <property type="entry name" value="ANK_REPEAT"/>
    <property type="match status" value="2"/>
</dbReference>
<dbReference type="PANTHER" id="PTHR24118:SF99">
    <property type="entry name" value="POTE ANKYRIN DOMAIN FAMILY MEMBER 3C-RELATED"/>
    <property type="match status" value="1"/>
</dbReference>
<proteinExistence type="predicted"/>
<dbReference type="AlphaFoldDB" id="A0A210PXW9"/>
<dbReference type="InterPro" id="IPR002110">
    <property type="entry name" value="Ankyrin_rpt"/>
</dbReference>
<name>A0A210PXW9_MIZYE</name>
<dbReference type="SUPFAM" id="SSF48403">
    <property type="entry name" value="Ankyrin repeat"/>
    <property type="match status" value="2"/>
</dbReference>
<evidence type="ECO:0000313" key="3">
    <source>
        <dbReference type="Proteomes" id="UP000242188"/>
    </source>
</evidence>
<keyword evidence="1" id="KW-0040">ANK repeat</keyword>
<dbReference type="PROSITE" id="PS50297">
    <property type="entry name" value="ANK_REP_REGION"/>
    <property type="match status" value="1"/>
</dbReference>
<protein>
    <submittedName>
        <fullName evidence="2">Ankyrin repeat protein</fullName>
    </submittedName>
</protein>
<reference evidence="2 3" key="1">
    <citation type="journal article" date="2017" name="Nat. Ecol. Evol.">
        <title>Scallop genome provides insights into evolution of bilaterian karyotype and development.</title>
        <authorList>
            <person name="Wang S."/>
            <person name="Zhang J."/>
            <person name="Jiao W."/>
            <person name="Li J."/>
            <person name="Xun X."/>
            <person name="Sun Y."/>
            <person name="Guo X."/>
            <person name="Huan P."/>
            <person name="Dong B."/>
            <person name="Zhang L."/>
            <person name="Hu X."/>
            <person name="Sun X."/>
            <person name="Wang J."/>
            <person name="Zhao C."/>
            <person name="Wang Y."/>
            <person name="Wang D."/>
            <person name="Huang X."/>
            <person name="Wang R."/>
            <person name="Lv J."/>
            <person name="Li Y."/>
            <person name="Zhang Z."/>
            <person name="Liu B."/>
            <person name="Lu W."/>
            <person name="Hui Y."/>
            <person name="Liang J."/>
            <person name="Zhou Z."/>
            <person name="Hou R."/>
            <person name="Li X."/>
            <person name="Liu Y."/>
            <person name="Li H."/>
            <person name="Ning X."/>
            <person name="Lin Y."/>
            <person name="Zhao L."/>
            <person name="Xing Q."/>
            <person name="Dou J."/>
            <person name="Li Y."/>
            <person name="Mao J."/>
            <person name="Guo H."/>
            <person name="Dou H."/>
            <person name="Li T."/>
            <person name="Mu C."/>
            <person name="Jiang W."/>
            <person name="Fu Q."/>
            <person name="Fu X."/>
            <person name="Miao Y."/>
            <person name="Liu J."/>
            <person name="Yu Q."/>
            <person name="Li R."/>
            <person name="Liao H."/>
            <person name="Li X."/>
            <person name="Kong Y."/>
            <person name="Jiang Z."/>
            <person name="Chourrout D."/>
            <person name="Li R."/>
            <person name="Bao Z."/>
        </authorList>
    </citation>
    <scope>NUCLEOTIDE SEQUENCE [LARGE SCALE GENOMIC DNA]</scope>
    <source>
        <strain evidence="2 3">PY_sf001</strain>
    </source>
</reference>
<dbReference type="InterPro" id="IPR036770">
    <property type="entry name" value="Ankyrin_rpt-contain_sf"/>
</dbReference>